<reference evidence="2" key="1">
    <citation type="journal article" date="2022" name="New Phytol.">
        <title>Phylogenomic structure and speciation in an emerging model: the Sphagnum magellanicum complex (Bryophyta).</title>
        <authorList>
            <person name="Shaw A.J."/>
            <person name="Piatkowski B."/>
            <person name="Duffy A.M."/>
            <person name="Aguero B."/>
            <person name="Imwattana K."/>
            <person name="Nieto-Lugilde M."/>
            <person name="Healey A."/>
            <person name="Weston D.J."/>
            <person name="Patel M.N."/>
            <person name="Schmutz J."/>
            <person name="Grimwood J."/>
            <person name="Yavitt J.B."/>
            <person name="Hassel K."/>
            <person name="Stenoien H.K."/>
            <person name="Flatberg K.I."/>
            <person name="Bickford C.P."/>
            <person name="Hicks K.A."/>
        </authorList>
    </citation>
    <scope>NUCLEOTIDE SEQUENCE [LARGE SCALE GENOMIC DNA]</scope>
</reference>
<accession>A0ACB8HRA0</accession>
<protein>
    <submittedName>
        <fullName evidence="1">Uncharacterized protein</fullName>
    </submittedName>
</protein>
<dbReference type="Proteomes" id="UP000828922">
    <property type="component" value="Linkage Group LG07"/>
</dbReference>
<name>A0ACB8HRA0_9BRYO</name>
<keyword evidence="2" id="KW-1185">Reference proteome</keyword>
<proteinExistence type="predicted"/>
<organism evidence="1 2">
    <name type="scientific">Sphagnum magellanicum</name>
    <dbReference type="NCBI Taxonomy" id="128215"/>
    <lineage>
        <taxon>Eukaryota</taxon>
        <taxon>Viridiplantae</taxon>
        <taxon>Streptophyta</taxon>
        <taxon>Embryophyta</taxon>
        <taxon>Bryophyta</taxon>
        <taxon>Sphagnophytina</taxon>
        <taxon>Sphagnopsida</taxon>
        <taxon>Sphagnales</taxon>
        <taxon>Sphagnaceae</taxon>
        <taxon>Sphagnum</taxon>
    </lineage>
</organism>
<dbReference type="EMBL" id="CM038913">
    <property type="protein sequence ID" value="KAH9558285.1"/>
    <property type="molecule type" value="Genomic_DNA"/>
</dbReference>
<sequence length="482" mass="55030">MEYFISLSPWTWVMVCTLVLIATMSCFAFFSLSNPLIETKMLPEASSSRLPIVGASAQFLWHGPHRFIANQISRFQEFFKLSILGFDPIVVATSPEFVKFVLVSNHKSVFPSYPKYITKLLGINHENHSLKAIQINAISRKSTLATFSGENLKKNLPILNSLARQVVDSLQSMGTIFDTEGELLKYAIRVAIQLGWSEMVGTEEANKIKEELFKIQYGMLSIIRINLPPFTWNKALKASASFLGRIEEVMAKRREKGIQYNDFLCHVMEDDASVGKLSDRDKCAAACGPLIAATSSTSLSLTMVLKYLHDYPQVRESIKVEQDALRNQMIEGNSLEWFNWKTSMPLTTQMINEVLRLHSLTPFIPRETEKNMSYKDYNIPEKWLVWISPYAVHMNPKFFPNPMAFDPSRFQTPPKLGTFLPFGMGPHICPGKDFAMIEILFFVHHFVTKCRWESLRPNQPIEYYSHGRKLKGGFPMIIQRCG</sequence>
<comment type="caution">
    <text evidence="1">The sequence shown here is derived from an EMBL/GenBank/DDBJ whole genome shotgun (WGS) entry which is preliminary data.</text>
</comment>
<evidence type="ECO:0000313" key="1">
    <source>
        <dbReference type="EMBL" id="KAH9558285.1"/>
    </source>
</evidence>
<evidence type="ECO:0000313" key="2">
    <source>
        <dbReference type="Proteomes" id="UP000828922"/>
    </source>
</evidence>
<gene>
    <name evidence="1" type="ORF">CY35_07G130700</name>
</gene>